<dbReference type="AlphaFoldDB" id="A0A6B2G0P4"/>
<dbReference type="InterPro" id="IPR014960">
    <property type="entry name" value="DUF1828"/>
</dbReference>
<gene>
    <name evidence="2" type="ORF">GWG61_06170</name>
</gene>
<protein>
    <submittedName>
        <fullName evidence="2">DUF1828 domain-containing protein</fullName>
    </submittedName>
</protein>
<accession>A0A6B2G0P4</accession>
<evidence type="ECO:0000313" key="2">
    <source>
        <dbReference type="EMBL" id="NDJ74076.1"/>
    </source>
</evidence>
<sequence length="127" mass="14300">MEESELKLIKHASFDWLKQNIQFIQAGEDIEVATPLIGAYGDLVYCWIEKEKDGAYRITDDGGTLFKLDPAQENFDLLEEAADIIIGAGFEFDEDNSEIYQIVDLENMAQTLSDLTQLQVALTYLAS</sequence>
<dbReference type="RefSeq" id="WP_162014079.1">
    <property type="nucleotide sequence ID" value="NZ_CAZZQF010000001.1"/>
</dbReference>
<organism evidence="2">
    <name type="scientific">Lactobacillus paragasseri</name>
    <dbReference type="NCBI Taxonomy" id="2107999"/>
    <lineage>
        <taxon>Bacteria</taxon>
        <taxon>Bacillati</taxon>
        <taxon>Bacillota</taxon>
        <taxon>Bacilli</taxon>
        <taxon>Lactobacillales</taxon>
        <taxon>Lactobacillaceae</taxon>
        <taxon>Lactobacillus</taxon>
    </lineage>
</organism>
<reference evidence="2" key="1">
    <citation type="submission" date="2020-01" db="EMBL/GenBank/DDBJ databases">
        <title>Vaginal microbiome of pregnant Indian women: Insights into the genome of dominants Lactobacillus species.</title>
        <authorList>
            <person name="Das B."/>
            <person name="Mehta O."/>
            <person name="Ghosh T.S."/>
            <person name="Kothidar A."/>
            <person name="Gowtham M.R."/>
            <person name="Mitra R."/>
            <person name="Kshetrapal P."/>
            <person name="Wadhwa N."/>
            <person name="Thiruvengadam R."/>
            <person name="Nair G.B."/>
            <person name="Bhatnagar S."/>
            <person name="Das B."/>
        </authorList>
    </citation>
    <scope>NUCLEOTIDE SEQUENCE</scope>
    <source>
        <strain evidence="2">Indica</strain>
    </source>
</reference>
<proteinExistence type="predicted"/>
<dbReference type="EMBL" id="JAADJO010000012">
    <property type="protein sequence ID" value="NDJ74076.1"/>
    <property type="molecule type" value="Genomic_DNA"/>
</dbReference>
<name>A0A6B2G0P4_9LACO</name>
<dbReference type="Pfam" id="PF08861">
    <property type="entry name" value="DUF1828"/>
    <property type="match status" value="1"/>
</dbReference>
<feature type="domain" description="DUF1828" evidence="1">
    <location>
        <begin position="34"/>
        <end position="121"/>
    </location>
</feature>
<comment type="caution">
    <text evidence="2">The sequence shown here is derived from an EMBL/GenBank/DDBJ whole genome shotgun (WGS) entry which is preliminary data.</text>
</comment>
<evidence type="ECO:0000259" key="1">
    <source>
        <dbReference type="Pfam" id="PF08861"/>
    </source>
</evidence>